<comment type="caution">
    <text evidence="21">The sequence shown here is derived from an EMBL/GenBank/DDBJ whole genome shotgun (WGS) entry which is preliminary data.</text>
</comment>
<evidence type="ECO:0000256" key="16">
    <source>
        <dbReference type="ARBA" id="ARBA00093406"/>
    </source>
</evidence>
<keyword evidence="10" id="KW-0280">Fibrinolysis</keyword>
<evidence type="ECO:0000256" key="15">
    <source>
        <dbReference type="ARBA" id="ARBA00079336"/>
    </source>
</evidence>
<dbReference type="AlphaFoldDB" id="A0AAW0J695"/>
<dbReference type="GO" id="GO:0005615">
    <property type="term" value="C:extracellular space"/>
    <property type="evidence" value="ECO:0007669"/>
    <property type="project" value="InterPro"/>
</dbReference>
<evidence type="ECO:0000256" key="13">
    <source>
        <dbReference type="ARBA" id="ARBA00076459"/>
    </source>
</evidence>
<evidence type="ECO:0000256" key="17">
    <source>
        <dbReference type="RuleBase" id="RU000411"/>
    </source>
</evidence>
<evidence type="ECO:0000256" key="3">
    <source>
        <dbReference type="ARBA" id="ARBA00022525"/>
    </source>
</evidence>
<gene>
    <name evidence="21" type="ORF">U0070_014433</name>
</gene>
<evidence type="ECO:0000256" key="18">
    <source>
        <dbReference type="SAM" id="MobiDB-lite"/>
    </source>
</evidence>
<dbReference type="Gene3D" id="3.30.497.10">
    <property type="entry name" value="Antithrombin, subunit I, domain 2"/>
    <property type="match status" value="1"/>
</dbReference>
<reference evidence="21 22" key="1">
    <citation type="journal article" date="2023" name="bioRxiv">
        <title>Conserved and derived expression patterns and positive selection on dental genes reveal complex evolutionary context of ever-growing rodent molars.</title>
        <authorList>
            <person name="Calamari Z.T."/>
            <person name="Song A."/>
            <person name="Cohen E."/>
            <person name="Akter M."/>
            <person name="Roy R.D."/>
            <person name="Hallikas O."/>
            <person name="Christensen M.M."/>
            <person name="Li P."/>
            <person name="Marangoni P."/>
            <person name="Jernvall J."/>
            <person name="Klein O.D."/>
        </authorList>
    </citation>
    <scope>NUCLEOTIDE SEQUENCE [LARGE SCALE GENOMIC DNA]</scope>
    <source>
        <strain evidence="21">V071</strain>
    </source>
</reference>
<keyword evidence="6 19" id="KW-0732">Signal</keyword>
<evidence type="ECO:0000313" key="21">
    <source>
        <dbReference type="EMBL" id="KAK7822334.1"/>
    </source>
</evidence>
<dbReference type="InterPro" id="IPR042178">
    <property type="entry name" value="Serpin_sf_1"/>
</dbReference>
<feature type="compositionally biased region" description="Low complexity" evidence="18">
    <location>
        <begin position="175"/>
        <end position="201"/>
    </location>
</feature>
<evidence type="ECO:0000256" key="4">
    <source>
        <dbReference type="ARBA" id="ARBA00022690"/>
    </source>
</evidence>
<name>A0AAW0J695_MYOGA</name>
<dbReference type="PANTHER" id="PTHR11461:SF159">
    <property type="entry name" value="PLASMA PROTEASE C1 INHIBITOR"/>
    <property type="match status" value="1"/>
</dbReference>
<evidence type="ECO:0000256" key="12">
    <source>
        <dbReference type="ARBA" id="ARBA00069137"/>
    </source>
</evidence>
<dbReference type="InterPro" id="IPR023796">
    <property type="entry name" value="Serpin_dom"/>
</dbReference>
<feature type="domain" description="Serpin" evidence="20">
    <location>
        <begin position="231"/>
        <end position="577"/>
    </location>
</feature>
<feature type="chain" id="PRO_5043384843" description="Plasma protease C1 inhibitor" evidence="19">
    <location>
        <begin position="23"/>
        <end position="579"/>
    </location>
</feature>
<evidence type="ECO:0000256" key="14">
    <source>
        <dbReference type="ARBA" id="ARBA00077728"/>
    </source>
</evidence>
<proteinExistence type="inferred from homology"/>
<dbReference type="Gene3D" id="2.30.39.10">
    <property type="entry name" value="Alpha-1-antitrypsin, domain 1"/>
    <property type="match status" value="1"/>
</dbReference>
<evidence type="ECO:0000256" key="6">
    <source>
        <dbReference type="ARBA" id="ARBA00022729"/>
    </source>
</evidence>
<comment type="subcellular location">
    <subcellularLocation>
        <location evidence="1">Secreted</location>
    </subcellularLocation>
</comment>
<protein>
    <recommendedName>
        <fullName evidence="12">Plasma protease C1 inhibitor</fullName>
    </recommendedName>
    <alternativeName>
        <fullName evidence="13">C1 esterase inhibitor</fullName>
    </alternativeName>
    <alternativeName>
        <fullName evidence="14">C1-inhibiting factor</fullName>
    </alternativeName>
    <alternativeName>
        <fullName evidence="15">Serpin G1</fullName>
    </alternativeName>
</protein>
<organism evidence="21 22">
    <name type="scientific">Myodes glareolus</name>
    <name type="common">Bank vole</name>
    <name type="synonym">Clethrionomys glareolus</name>
    <dbReference type="NCBI Taxonomy" id="447135"/>
    <lineage>
        <taxon>Eukaryota</taxon>
        <taxon>Metazoa</taxon>
        <taxon>Chordata</taxon>
        <taxon>Craniata</taxon>
        <taxon>Vertebrata</taxon>
        <taxon>Euteleostomi</taxon>
        <taxon>Mammalia</taxon>
        <taxon>Eutheria</taxon>
        <taxon>Euarchontoglires</taxon>
        <taxon>Glires</taxon>
        <taxon>Rodentia</taxon>
        <taxon>Myomorpha</taxon>
        <taxon>Muroidea</taxon>
        <taxon>Cricetidae</taxon>
        <taxon>Arvicolinae</taxon>
        <taxon>Myodes</taxon>
    </lineage>
</organism>
<comment type="subunit">
    <text evidence="11">Interacts with MASP1.</text>
</comment>
<keyword evidence="5" id="KW-0356">Hemostasis</keyword>
<dbReference type="Proteomes" id="UP001488838">
    <property type="component" value="Unassembled WGS sequence"/>
</dbReference>
<dbReference type="GO" id="GO:0007596">
    <property type="term" value="P:blood coagulation"/>
    <property type="evidence" value="ECO:0007669"/>
    <property type="project" value="UniProtKB-KW"/>
</dbReference>
<feature type="compositionally biased region" description="Basic and acidic residues" evidence="18">
    <location>
        <begin position="39"/>
        <end position="50"/>
    </location>
</feature>
<feature type="signal peptide" evidence="19">
    <location>
        <begin position="1"/>
        <end position="22"/>
    </location>
</feature>
<keyword evidence="4" id="KW-0646">Protease inhibitor</keyword>
<evidence type="ECO:0000256" key="2">
    <source>
        <dbReference type="ARBA" id="ARBA00009500"/>
    </source>
</evidence>
<dbReference type="InterPro" id="IPR000215">
    <property type="entry name" value="Serpin_fam"/>
</dbReference>
<feature type="compositionally biased region" description="Polar residues" evidence="18">
    <location>
        <begin position="52"/>
        <end position="173"/>
    </location>
</feature>
<dbReference type="SUPFAM" id="SSF56574">
    <property type="entry name" value="Serpins"/>
    <property type="match status" value="1"/>
</dbReference>
<dbReference type="InterPro" id="IPR036186">
    <property type="entry name" value="Serpin_sf"/>
</dbReference>
<dbReference type="InterPro" id="IPR042185">
    <property type="entry name" value="Serpin_sf_2"/>
</dbReference>
<dbReference type="GO" id="GO:0042730">
    <property type="term" value="P:fibrinolysis"/>
    <property type="evidence" value="ECO:0007669"/>
    <property type="project" value="UniProtKB-KW"/>
</dbReference>
<evidence type="ECO:0000256" key="7">
    <source>
        <dbReference type="ARBA" id="ARBA00022900"/>
    </source>
</evidence>
<comment type="function">
    <text evidence="16">Serine protease inhibitor, which acrs as a regulator of the classical complement pathway. Forms a proteolytically inactive stoichiometric complex with the C1r or C1s proteases. May also regulate blood coagulation, fibrinolysis and the generation of kinins. Very efficient inhibitor of FXIIa. Inhibits chymotrypsin and kallikrein.</text>
</comment>
<keyword evidence="7" id="KW-0722">Serine protease inhibitor</keyword>
<evidence type="ECO:0000259" key="20">
    <source>
        <dbReference type="SMART" id="SM00093"/>
    </source>
</evidence>
<dbReference type="EMBL" id="JBBHLL010000059">
    <property type="protein sequence ID" value="KAK7822334.1"/>
    <property type="molecule type" value="Genomic_DNA"/>
</dbReference>
<evidence type="ECO:0000256" key="1">
    <source>
        <dbReference type="ARBA" id="ARBA00004613"/>
    </source>
</evidence>
<keyword evidence="22" id="KW-1185">Reference proteome</keyword>
<evidence type="ECO:0000256" key="11">
    <source>
        <dbReference type="ARBA" id="ARBA00063039"/>
    </source>
</evidence>
<evidence type="ECO:0000313" key="22">
    <source>
        <dbReference type="Proteomes" id="UP001488838"/>
    </source>
</evidence>
<keyword evidence="8" id="KW-0094">Blood coagulation</keyword>
<accession>A0AAW0J695</accession>
<dbReference type="SMART" id="SM00093">
    <property type="entry name" value="SERPIN"/>
    <property type="match status" value="1"/>
</dbReference>
<evidence type="ECO:0000256" key="19">
    <source>
        <dbReference type="SAM" id="SignalP"/>
    </source>
</evidence>
<dbReference type="PANTHER" id="PTHR11461">
    <property type="entry name" value="SERINE PROTEASE INHIBITOR, SERPIN"/>
    <property type="match status" value="1"/>
</dbReference>
<dbReference type="Pfam" id="PF00079">
    <property type="entry name" value="Serpin"/>
    <property type="match status" value="1"/>
</dbReference>
<comment type="similarity">
    <text evidence="2 17">Belongs to the serpin family.</text>
</comment>
<sequence length="579" mass="63321">MASRLTPLTLLLLLLVGDRAFSDSEAASHSIQDPLVTQKESRDIVPERDGPWSSSKHTVQSSTWPTTNAPTKNTADTTQNTQPMAQLPTDSPSQPPMNASGQSPMDSSNKPSITTDPSNQSPMKASGQPPMNASGQSPMDSSSKPSITTDPSSQPPMNASGQPPMNASGQAPMNPSGQSPIDPSSQPSTTTDPPTQAPTKPFCSGPLAQCSDSDRKSSEATLAEALTEFSMKLYRAFSSTKKAETNMAFSPFSIASLLTQVLLGAGDSTKSNLEDVLSYPKDFACVHQALKAFSSKGVTSVSQIFHSPDLTVRDTYVNASQTLYGSSPRVLGLDSDANLELINTWVAKNTNHKISQLLDSLPSDTRLVLLNAVYLSAKWKKPFEQKTQKSPFLYKNSVIKVPMMSSKKYPMAHFSDQTLKARVGQLQLSHNLTFVVMVPQSQKHKLEDMEEALTPTVFKAVMRKLELSRYQSTYLVMPQIKVKSNQDMLSIMEKMDFFDFSDDLNLCGLTDDPALQVSSMKHQTVLELTETGVEAAAASAVSVARNLFIFEVRQPFLFLLWDQQHKFPVFMGRVYDPRA</sequence>
<keyword evidence="9" id="KW-0325">Glycoprotein</keyword>
<evidence type="ECO:0000256" key="5">
    <source>
        <dbReference type="ARBA" id="ARBA00022696"/>
    </source>
</evidence>
<evidence type="ECO:0000256" key="10">
    <source>
        <dbReference type="ARBA" id="ARBA00023281"/>
    </source>
</evidence>
<evidence type="ECO:0000256" key="8">
    <source>
        <dbReference type="ARBA" id="ARBA00023084"/>
    </source>
</evidence>
<evidence type="ECO:0000256" key="9">
    <source>
        <dbReference type="ARBA" id="ARBA00023180"/>
    </source>
</evidence>
<dbReference type="GO" id="GO:0004867">
    <property type="term" value="F:serine-type endopeptidase inhibitor activity"/>
    <property type="evidence" value="ECO:0007669"/>
    <property type="project" value="UniProtKB-KW"/>
</dbReference>
<feature type="region of interest" description="Disordered" evidence="18">
    <location>
        <begin position="25"/>
        <end position="216"/>
    </location>
</feature>
<dbReference type="FunFam" id="3.30.497.10:FF:000013">
    <property type="entry name" value="Serpin family G member 1"/>
    <property type="match status" value="1"/>
</dbReference>
<keyword evidence="3" id="KW-0964">Secreted</keyword>